<comment type="caution">
    <text evidence="1">The sequence shown here is derived from an EMBL/GenBank/DDBJ whole genome shotgun (WGS) entry which is preliminary data.</text>
</comment>
<name>A0A0F9H591_9ZZZZ</name>
<feature type="non-terminal residue" evidence="1">
    <location>
        <position position="1"/>
    </location>
</feature>
<gene>
    <name evidence="1" type="ORF">LCGC14_2104960</name>
</gene>
<proteinExistence type="predicted"/>
<dbReference type="EMBL" id="LAZR01025894">
    <property type="protein sequence ID" value="KKL70437.1"/>
    <property type="molecule type" value="Genomic_DNA"/>
</dbReference>
<evidence type="ECO:0000313" key="1">
    <source>
        <dbReference type="EMBL" id="KKL70437.1"/>
    </source>
</evidence>
<organism evidence="1">
    <name type="scientific">marine sediment metagenome</name>
    <dbReference type="NCBI Taxonomy" id="412755"/>
    <lineage>
        <taxon>unclassified sequences</taxon>
        <taxon>metagenomes</taxon>
        <taxon>ecological metagenomes</taxon>
    </lineage>
</organism>
<sequence>INWRWICYFQKFSLDFIREFKDKVDWKWISYDQKLSYSFICEFRDKLDLDILVIRKIIKIEKIIKIGEEAKEIRKETINKFEFLDI</sequence>
<dbReference type="AlphaFoldDB" id="A0A0F9H591"/>
<protein>
    <submittedName>
        <fullName evidence="1">Uncharacterized protein</fullName>
    </submittedName>
</protein>
<accession>A0A0F9H591</accession>
<reference evidence="1" key="1">
    <citation type="journal article" date="2015" name="Nature">
        <title>Complex archaea that bridge the gap between prokaryotes and eukaryotes.</title>
        <authorList>
            <person name="Spang A."/>
            <person name="Saw J.H."/>
            <person name="Jorgensen S.L."/>
            <person name="Zaremba-Niedzwiedzka K."/>
            <person name="Martijn J."/>
            <person name="Lind A.E."/>
            <person name="van Eijk R."/>
            <person name="Schleper C."/>
            <person name="Guy L."/>
            <person name="Ettema T.J."/>
        </authorList>
    </citation>
    <scope>NUCLEOTIDE SEQUENCE</scope>
</reference>